<feature type="binding site" evidence="8">
    <location>
        <position position="291"/>
    </location>
    <ligand>
        <name>(3R)-3-methyl-D-ornithine</name>
        <dbReference type="ChEBI" id="CHEBI:64642"/>
    </ligand>
</feature>
<dbReference type="NCBIfam" id="TIGR00423">
    <property type="entry name" value="CofH family radical SAM protein"/>
    <property type="match status" value="1"/>
</dbReference>
<dbReference type="Pfam" id="PF19288">
    <property type="entry name" value="CofH_C"/>
    <property type="match status" value="1"/>
</dbReference>
<evidence type="ECO:0000256" key="7">
    <source>
        <dbReference type="PIRSR" id="PIRSR004762-1"/>
    </source>
</evidence>
<evidence type="ECO:0000256" key="5">
    <source>
        <dbReference type="ARBA" id="ARBA00023014"/>
    </source>
</evidence>
<evidence type="ECO:0000259" key="9">
    <source>
        <dbReference type="PROSITE" id="PS51918"/>
    </source>
</evidence>
<dbReference type="AlphaFoldDB" id="A0A1T4MLN3"/>
<keyword evidence="1 6" id="KW-0004">4Fe-4S</keyword>
<evidence type="ECO:0000256" key="2">
    <source>
        <dbReference type="ARBA" id="ARBA00022691"/>
    </source>
</evidence>
<dbReference type="InterPro" id="IPR045567">
    <property type="entry name" value="CofH/MnqC-like_C"/>
</dbReference>
<name>A0A1T4MLN3_9FIRM</name>
<dbReference type="Gene3D" id="3.20.20.70">
    <property type="entry name" value="Aldolase class I"/>
    <property type="match status" value="1"/>
</dbReference>
<dbReference type="InterPro" id="IPR022431">
    <property type="entry name" value="Cyclic_DHFL_synthase_mqnC"/>
</dbReference>
<dbReference type="SUPFAM" id="SSF102114">
    <property type="entry name" value="Radical SAM enzymes"/>
    <property type="match status" value="1"/>
</dbReference>
<evidence type="ECO:0000256" key="1">
    <source>
        <dbReference type="ARBA" id="ARBA00022485"/>
    </source>
</evidence>
<feature type="binding site" evidence="8">
    <location>
        <position position="140"/>
    </location>
    <ligand>
        <name>(3R)-3-methyl-D-ornithine</name>
        <dbReference type="ChEBI" id="CHEBI:64642"/>
    </ligand>
</feature>
<dbReference type="InterPro" id="IPR058240">
    <property type="entry name" value="rSAM_sf"/>
</dbReference>
<feature type="binding site" evidence="6 7">
    <location>
        <position position="69"/>
    </location>
    <ligand>
        <name>[4Fe-4S] cluster</name>
        <dbReference type="ChEBI" id="CHEBI:49883"/>
        <note>4Fe-4S-S-AdoMet</note>
    </ligand>
</feature>
<dbReference type="EMBL" id="FUWM01000011">
    <property type="protein sequence ID" value="SJZ67959.1"/>
    <property type="molecule type" value="Genomic_DNA"/>
</dbReference>
<organism evidence="10 11">
    <name type="scientific">Selenihalanaerobacter shriftii</name>
    <dbReference type="NCBI Taxonomy" id="142842"/>
    <lineage>
        <taxon>Bacteria</taxon>
        <taxon>Bacillati</taxon>
        <taxon>Bacillota</taxon>
        <taxon>Clostridia</taxon>
        <taxon>Halanaerobiales</taxon>
        <taxon>Halobacteroidaceae</taxon>
        <taxon>Selenihalanaerobacter</taxon>
    </lineage>
</organism>
<evidence type="ECO:0000256" key="8">
    <source>
        <dbReference type="PIRSR" id="PIRSR004762-2"/>
    </source>
</evidence>
<gene>
    <name evidence="6" type="primary">mqnC</name>
    <name evidence="10" type="ORF">SAMN02745118_01520</name>
</gene>
<dbReference type="InterPro" id="IPR020050">
    <property type="entry name" value="FO_synthase_su2"/>
</dbReference>
<feature type="binding site" evidence="8">
    <location>
        <position position="71"/>
    </location>
    <ligand>
        <name>S-adenosyl-L-methionine</name>
        <dbReference type="ChEBI" id="CHEBI:59789"/>
    </ligand>
</feature>
<keyword evidence="5 6" id="KW-0411">Iron-sulfur</keyword>
<keyword evidence="3 6" id="KW-0479">Metal-binding</keyword>
<dbReference type="InterPro" id="IPR034405">
    <property type="entry name" value="F420"/>
</dbReference>
<dbReference type="STRING" id="142842.SAMN02745118_01520"/>
<keyword evidence="6" id="KW-0560">Oxidoreductase</keyword>
<feature type="binding site" evidence="6 7">
    <location>
        <position position="65"/>
    </location>
    <ligand>
        <name>[4Fe-4S] cluster</name>
        <dbReference type="ChEBI" id="CHEBI:49883"/>
        <note>4Fe-4S-S-AdoMet</note>
    </ligand>
</feature>
<dbReference type="InterPro" id="IPR013785">
    <property type="entry name" value="Aldolase_TIM"/>
</dbReference>
<dbReference type="SFLD" id="SFLDG01388">
    <property type="entry name" value="7_8-didemethyl-8-hydroxy-5-dea"/>
    <property type="match status" value="1"/>
</dbReference>
<comment type="catalytic activity">
    <reaction evidence="6">
        <text>dehypoxanthine futalosine + S-adenosyl-L-methionine = cyclic dehypoxanthinylfutalosinate + 5'-deoxyadenosine + L-methionine + H(+)</text>
        <dbReference type="Rhea" id="RHEA:33083"/>
        <dbReference type="ChEBI" id="CHEBI:15378"/>
        <dbReference type="ChEBI" id="CHEBI:17319"/>
        <dbReference type="ChEBI" id="CHEBI:57844"/>
        <dbReference type="ChEBI" id="CHEBI:58864"/>
        <dbReference type="ChEBI" id="CHEBI:59789"/>
        <dbReference type="ChEBI" id="CHEBI:64270"/>
        <dbReference type="EC" id="1.21.98.1"/>
    </reaction>
</comment>
<feature type="binding site" evidence="6 7">
    <location>
        <position position="72"/>
    </location>
    <ligand>
        <name>[4Fe-4S] cluster</name>
        <dbReference type="ChEBI" id="CHEBI:49883"/>
        <note>4Fe-4S-S-AdoMet</note>
    </ligand>
</feature>
<dbReference type="PIRSF" id="PIRSF004762">
    <property type="entry name" value="CHP00423"/>
    <property type="match status" value="1"/>
</dbReference>
<dbReference type="GO" id="GO:0005506">
    <property type="term" value="F:iron ion binding"/>
    <property type="evidence" value="ECO:0007669"/>
    <property type="project" value="UniProtKB-UniRule"/>
</dbReference>
<comment type="function">
    <text evidence="6">Radical SAM enzyme that catalyzes the cyclization of dehypoxanthine futalosine (DHFL) into cyclic dehypoxanthine futalosine (CDHFL), a step in the biosynthesis of menaquinone (MK, vitamin K2).</text>
</comment>
<dbReference type="SFLD" id="SFLDS00029">
    <property type="entry name" value="Radical_SAM"/>
    <property type="match status" value="1"/>
</dbReference>
<protein>
    <recommendedName>
        <fullName evidence="6">Cyclic dehypoxanthine futalosine synthase</fullName>
        <shortName evidence="6">Cyclic DHFL synthase</shortName>
        <ecNumber evidence="6">1.21.98.1</ecNumber>
    </recommendedName>
    <alternativeName>
        <fullName evidence="6">Dehypoxanthine futalosine cyclase</fullName>
        <shortName evidence="6">DHFL cyclase</shortName>
    </alternativeName>
    <alternativeName>
        <fullName evidence="6">Menaquinone biosynthetic enzyme MqnC</fullName>
    </alternativeName>
</protein>
<dbReference type="PROSITE" id="PS51918">
    <property type="entry name" value="RADICAL_SAM"/>
    <property type="match status" value="1"/>
</dbReference>
<evidence type="ECO:0000313" key="10">
    <source>
        <dbReference type="EMBL" id="SJZ67959.1"/>
    </source>
</evidence>
<proteinExistence type="inferred from homology"/>
<dbReference type="EC" id="1.21.98.1" evidence="6"/>
<dbReference type="Pfam" id="PF04055">
    <property type="entry name" value="Radical_SAM"/>
    <property type="match status" value="1"/>
</dbReference>
<evidence type="ECO:0000313" key="11">
    <source>
        <dbReference type="Proteomes" id="UP000190625"/>
    </source>
</evidence>
<evidence type="ECO:0000256" key="6">
    <source>
        <dbReference type="HAMAP-Rule" id="MF_00992"/>
    </source>
</evidence>
<dbReference type="PANTHER" id="PTHR43076:SF1">
    <property type="entry name" value="LIPOYL SYNTHASE 2"/>
    <property type="match status" value="1"/>
</dbReference>
<dbReference type="SFLD" id="SFLDF00342">
    <property type="entry name" value="cyclic_dehypoxanthine_futalosi"/>
    <property type="match status" value="1"/>
</dbReference>
<feature type="binding site" evidence="8">
    <location>
        <position position="313"/>
    </location>
    <ligand>
        <name>(3R)-3-methyl-D-ornithine</name>
        <dbReference type="ChEBI" id="CHEBI:64642"/>
    </ligand>
</feature>
<dbReference type="RefSeq" id="WP_200806436.1">
    <property type="nucleotide sequence ID" value="NZ_FUWM01000011.1"/>
</dbReference>
<reference evidence="11" key="1">
    <citation type="submission" date="2017-02" db="EMBL/GenBank/DDBJ databases">
        <authorList>
            <person name="Varghese N."/>
            <person name="Submissions S."/>
        </authorList>
    </citation>
    <scope>NUCLEOTIDE SEQUENCE [LARGE SCALE GENOMIC DNA]</scope>
    <source>
        <strain evidence="11">ATCC BAA-73</strain>
    </source>
</reference>
<comment type="cofactor">
    <cofactor evidence="6 7">
        <name>[4Fe-4S] cluster</name>
        <dbReference type="ChEBI" id="CHEBI:49883"/>
    </cofactor>
    <text evidence="6 7">Binds 1 [4Fe-4S] cluster. The cluster is coordinated with 3 cysteines and an exchangeable S-adenosyl-L-methionine.</text>
</comment>
<dbReference type="UniPathway" id="UPA00079"/>
<dbReference type="GO" id="GO:0044689">
    <property type="term" value="F:7,8-didemethyl-8-hydroxy-5-deazariboflavin synthase activity"/>
    <property type="evidence" value="ECO:0007669"/>
    <property type="project" value="TreeGrafter"/>
</dbReference>
<dbReference type="NCBIfam" id="TIGR03699">
    <property type="entry name" value="menaquin_MqnC"/>
    <property type="match status" value="1"/>
</dbReference>
<keyword evidence="2 6" id="KW-0949">S-adenosyl-L-methionine</keyword>
<dbReference type="GO" id="GO:0016765">
    <property type="term" value="F:transferase activity, transferring alkyl or aryl (other than methyl) groups"/>
    <property type="evidence" value="ECO:0007669"/>
    <property type="project" value="InterPro"/>
</dbReference>
<accession>A0A1T4MLN3</accession>
<dbReference type="SFLD" id="SFLDG01389">
    <property type="entry name" value="menaquinone_synthsis_involved"/>
    <property type="match status" value="1"/>
</dbReference>
<dbReference type="InterPro" id="IPR007197">
    <property type="entry name" value="rSAM"/>
</dbReference>
<sequence length="359" mass="40659">MKEVKEILLKAQAGKRVTLDEGVKLLASNELLPIGKVANQIRERLHPDNKVTFAIDRNINYTNVCEAECDFCAFYRQQGDEESYILDRDEIFRKIQETIDLDGTQILMQGGLHPELTLEYYVDLFKAIKERFDIHIHSLSPPEIIHIAKQSDLSIKETLEELNEAGLASLPGGGAEILVDKVRKKISPNKISSSEWLEVMRTAHEIRMKSTVTMMFGNVETLEDRIAHLIKVRDLQDETGGFTAFIPWTFQPSNTQLEDDLEVMGATGFEYLKMVAVSRIVLDNIPSIQASWVTQGAKIAQISLDFGVNDFGSTMIEENVVKAAGTSYRVPLERIVELIKDTGRQPVQRDTLYNELREF</sequence>
<dbReference type="CDD" id="cd01335">
    <property type="entry name" value="Radical_SAM"/>
    <property type="match status" value="1"/>
</dbReference>
<comment type="pathway">
    <text evidence="6">Quinol/quinone metabolism; menaquinone biosynthesis.</text>
</comment>
<dbReference type="PANTHER" id="PTHR43076">
    <property type="entry name" value="FO SYNTHASE (COFH)"/>
    <property type="match status" value="1"/>
</dbReference>
<feature type="binding site" evidence="8">
    <location>
        <position position="176"/>
    </location>
    <ligand>
        <name>S-adenosyl-L-methionine</name>
        <dbReference type="ChEBI" id="CHEBI:59789"/>
    </ligand>
</feature>
<comment type="similarity">
    <text evidence="6">Belongs to the radical SAM superfamily. MqnC family.</text>
</comment>
<evidence type="ECO:0000256" key="4">
    <source>
        <dbReference type="ARBA" id="ARBA00023004"/>
    </source>
</evidence>
<dbReference type="SFLD" id="SFLDG01064">
    <property type="entry name" value="F420__menaquinone_cofactor_bio"/>
    <property type="match status" value="1"/>
</dbReference>
<keyword evidence="6" id="KW-0474">Menaquinone biosynthesis</keyword>
<dbReference type="GO" id="GO:0046992">
    <property type="term" value="F:oxidoreductase activity, acting on X-H and Y-H to form an X-Y bond"/>
    <property type="evidence" value="ECO:0007669"/>
    <property type="project" value="UniProtKB-UniRule"/>
</dbReference>
<evidence type="ECO:0000256" key="3">
    <source>
        <dbReference type="ARBA" id="ARBA00022723"/>
    </source>
</evidence>
<dbReference type="Proteomes" id="UP000190625">
    <property type="component" value="Unassembled WGS sequence"/>
</dbReference>
<dbReference type="GO" id="GO:0009234">
    <property type="term" value="P:menaquinone biosynthetic process"/>
    <property type="evidence" value="ECO:0007669"/>
    <property type="project" value="UniProtKB-UniRule"/>
</dbReference>
<keyword evidence="4 6" id="KW-0408">Iron</keyword>
<dbReference type="SFLD" id="SFLDF00343">
    <property type="entry name" value="aminofutalosine_synthase_(mqnE"/>
    <property type="match status" value="1"/>
</dbReference>
<keyword evidence="11" id="KW-1185">Reference proteome</keyword>
<dbReference type="HAMAP" id="MF_00992">
    <property type="entry name" value="MqnC"/>
    <property type="match status" value="1"/>
</dbReference>
<feature type="domain" description="Radical SAM core" evidence="9">
    <location>
        <begin position="51"/>
        <end position="286"/>
    </location>
</feature>
<dbReference type="GO" id="GO:0051539">
    <property type="term" value="F:4 iron, 4 sulfur cluster binding"/>
    <property type="evidence" value="ECO:0007669"/>
    <property type="project" value="UniProtKB-KW"/>
</dbReference>